<evidence type="ECO:0000256" key="1">
    <source>
        <dbReference type="SAM" id="MobiDB-lite"/>
    </source>
</evidence>
<name>A0A8S3GWT6_9BILA</name>
<feature type="region of interest" description="Disordered" evidence="1">
    <location>
        <begin position="15"/>
        <end position="56"/>
    </location>
</feature>
<sequence length="56" mass="6159">MISKSILIDLTNCTIGDRSENENNVNSKDSHRTQSSLSNTTTTHEHDPGSESNEVL</sequence>
<dbReference type="EMBL" id="CAJOBJ010322642">
    <property type="protein sequence ID" value="CAF5172566.1"/>
    <property type="molecule type" value="Genomic_DNA"/>
</dbReference>
<dbReference type="Proteomes" id="UP000681720">
    <property type="component" value="Unassembled WGS sequence"/>
</dbReference>
<proteinExistence type="predicted"/>
<accession>A0A8S3GWT6</accession>
<gene>
    <name evidence="2" type="ORF">BYL167_LOCUS39934</name>
    <name evidence="3" type="ORF">GIL414_LOCUS66961</name>
</gene>
<feature type="compositionally biased region" description="Polar residues" evidence="1">
    <location>
        <begin position="22"/>
        <end position="42"/>
    </location>
</feature>
<comment type="caution">
    <text evidence="3">The sequence shown here is derived from an EMBL/GenBank/DDBJ whole genome shotgun (WGS) entry which is preliminary data.</text>
</comment>
<reference evidence="3" key="1">
    <citation type="submission" date="2021-02" db="EMBL/GenBank/DDBJ databases">
        <authorList>
            <person name="Nowell W R."/>
        </authorList>
    </citation>
    <scope>NUCLEOTIDE SEQUENCE</scope>
</reference>
<evidence type="ECO:0000313" key="3">
    <source>
        <dbReference type="EMBL" id="CAF5172566.1"/>
    </source>
</evidence>
<evidence type="ECO:0000313" key="4">
    <source>
        <dbReference type="Proteomes" id="UP000681720"/>
    </source>
</evidence>
<organism evidence="3 4">
    <name type="scientific">Rotaria magnacalcarata</name>
    <dbReference type="NCBI Taxonomy" id="392030"/>
    <lineage>
        <taxon>Eukaryota</taxon>
        <taxon>Metazoa</taxon>
        <taxon>Spiralia</taxon>
        <taxon>Gnathifera</taxon>
        <taxon>Rotifera</taxon>
        <taxon>Eurotatoria</taxon>
        <taxon>Bdelloidea</taxon>
        <taxon>Philodinida</taxon>
        <taxon>Philodinidae</taxon>
        <taxon>Rotaria</taxon>
    </lineage>
</organism>
<dbReference type="Proteomes" id="UP000681967">
    <property type="component" value="Unassembled WGS sequence"/>
</dbReference>
<feature type="non-terminal residue" evidence="3">
    <location>
        <position position="56"/>
    </location>
</feature>
<evidence type="ECO:0000313" key="2">
    <source>
        <dbReference type="EMBL" id="CAF4596402.1"/>
    </source>
</evidence>
<dbReference type="AlphaFoldDB" id="A0A8S3GWT6"/>
<dbReference type="EMBL" id="CAJOBH010097440">
    <property type="protein sequence ID" value="CAF4596402.1"/>
    <property type="molecule type" value="Genomic_DNA"/>
</dbReference>
<protein>
    <submittedName>
        <fullName evidence="3">Uncharacterized protein</fullName>
    </submittedName>
</protein>